<reference evidence="1 2" key="1">
    <citation type="submission" date="2019-08" db="EMBL/GenBank/DDBJ databases">
        <title>Deep-cultivation of Planctomycetes and their phenomic and genomic characterization uncovers novel biology.</title>
        <authorList>
            <person name="Wiegand S."/>
            <person name="Jogler M."/>
            <person name="Boedeker C."/>
            <person name="Pinto D."/>
            <person name="Vollmers J."/>
            <person name="Rivas-Marin E."/>
            <person name="Kohn T."/>
            <person name="Peeters S.H."/>
            <person name="Heuer A."/>
            <person name="Rast P."/>
            <person name="Oberbeckmann S."/>
            <person name="Bunk B."/>
            <person name="Jeske O."/>
            <person name="Meyerdierks A."/>
            <person name="Storesund J.E."/>
            <person name="Kallscheuer N."/>
            <person name="Luecker S."/>
            <person name="Lage O.M."/>
            <person name="Pohl T."/>
            <person name="Merkel B.J."/>
            <person name="Hornburger P."/>
            <person name="Mueller R.-W."/>
            <person name="Bruemmer F."/>
            <person name="Labrenz M."/>
            <person name="Spormann A.M."/>
            <person name="Op den Camp H."/>
            <person name="Overmann J."/>
            <person name="Amann R."/>
            <person name="Jetten M.S.M."/>
            <person name="Mascher T."/>
            <person name="Medema M.H."/>
            <person name="Devos D.P."/>
            <person name="Kaster A.-K."/>
            <person name="Ovreas L."/>
            <person name="Rohde M."/>
            <person name="Galperin M.Y."/>
            <person name="Jogler C."/>
        </authorList>
    </citation>
    <scope>NUCLEOTIDE SEQUENCE [LARGE SCALE GENOMIC DNA]</scope>
    <source>
        <strain evidence="1 2">DSM 8797</strain>
    </source>
</reference>
<gene>
    <name evidence="1" type="ORF">GmarT_21890</name>
</gene>
<accession>A0ABX5YKZ3</accession>
<keyword evidence="2" id="KW-1185">Reference proteome</keyword>
<name>A0ABX5YKZ3_9PLAN</name>
<evidence type="ECO:0000313" key="1">
    <source>
        <dbReference type="EMBL" id="QEG16326.1"/>
    </source>
</evidence>
<sequence length="42" mass="4773">MHNRLCKRVLDYIAFNYGVFQCIIPGPNGPGDDTVKLDTVYE</sequence>
<dbReference type="EMBL" id="CP042910">
    <property type="protein sequence ID" value="QEG16326.1"/>
    <property type="molecule type" value="Genomic_DNA"/>
</dbReference>
<proteinExistence type="predicted"/>
<evidence type="ECO:0000313" key="2">
    <source>
        <dbReference type="Proteomes" id="UP000322887"/>
    </source>
</evidence>
<protein>
    <submittedName>
        <fullName evidence="1">Uncharacterized protein</fullName>
    </submittedName>
</protein>
<dbReference type="Proteomes" id="UP000322887">
    <property type="component" value="Chromosome"/>
</dbReference>
<organism evidence="1 2">
    <name type="scientific">Gimesia maris</name>
    <dbReference type="NCBI Taxonomy" id="122"/>
    <lineage>
        <taxon>Bacteria</taxon>
        <taxon>Pseudomonadati</taxon>
        <taxon>Planctomycetota</taxon>
        <taxon>Planctomycetia</taxon>
        <taxon>Planctomycetales</taxon>
        <taxon>Planctomycetaceae</taxon>
        <taxon>Gimesia</taxon>
    </lineage>
</organism>